<accession>A0A8X6QDY0</accession>
<keyword evidence="4" id="KW-1185">Reference proteome</keyword>
<name>A0A8X6QDY0_NEPPI</name>
<sequence length="124" mass="14530">MKHEENGSYFSGIFSPNPDIRLVSGIMEIENQDSYRGLVRFGRSAYPYLKWYVWRQWLLVAMLALDFKKLHIGYFFIFLLEARWSSKFAKANFGTKPRVKGRKKTNEKVPNESKGIADGNFLRN</sequence>
<feature type="region of interest" description="Disordered" evidence="1">
    <location>
        <begin position="97"/>
        <end position="124"/>
    </location>
</feature>
<dbReference type="Proteomes" id="UP000887013">
    <property type="component" value="Unassembled WGS sequence"/>
</dbReference>
<dbReference type="AlphaFoldDB" id="A0A8X6QDY0"/>
<keyword evidence="2" id="KW-0472">Membrane</keyword>
<dbReference type="EMBL" id="BMAW01127525">
    <property type="protein sequence ID" value="GFU21477.1"/>
    <property type="molecule type" value="Genomic_DNA"/>
</dbReference>
<protein>
    <submittedName>
        <fullName evidence="3">Uncharacterized protein</fullName>
    </submittedName>
</protein>
<feature type="transmembrane region" description="Helical" evidence="2">
    <location>
        <begin position="57"/>
        <end position="80"/>
    </location>
</feature>
<organism evidence="3 4">
    <name type="scientific">Nephila pilipes</name>
    <name type="common">Giant wood spider</name>
    <name type="synonym">Nephila maculata</name>
    <dbReference type="NCBI Taxonomy" id="299642"/>
    <lineage>
        <taxon>Eukaryota</taxon>
        <taxon>Metazoa</taxon>
        <taxon>Ecdysozoa</taxon>
        <taxon>Arthropoda</taxon>
        <taxon>Chelicerata</taxon>
        <taxon>Arachnida</taxon>
        <taxon>Araneae</taxon>
        <taxon>Araneomorphae</taxon>
        <taxon>Entelegynae</taxon>
        <taxon>Araneoidea</taxon>
        <taxon>Nephilidae</taxon>
        <taxon>Nephila</taxon>
    </lineage>
</organism>
<proteinExistence type="predicted"/>
<comment type="caution">
    <text evidence="3">The sequence shown here is derived from an EMBL/GenBank/DDBJ whole genome shotgun (WGS) entry which is preliminary data.</text>
</comment>
<evidence type="ECO:0000256" key="2">
    <source>
        <dbReference type="SAM" id="Phobius"/>
    </source>
</evidence>
<keyword evidence="2" id="KW-1133">Transmembrane helix</keyword>
<gene>
    <name evidence="3" type="ORF">NPIL_558841</name>
</gene>
<evidence type="ECO:0000313" key="3">
    <source>
        <dbReference type="EMBL" id="GFU21477.1"/>
    </source>
</evidence>
<evidence type="ECO:0000313" key="4">
    <source>
        <dbReference type="Proteomes" id="UP000887013"/>
    </source>
</evidence>
<keyword evidence="2" id="KW-0812">Transmembrane</keyword>
<evidence type="ECO:0000256" key="1">
    <source>
        <dbReference type="SAM" id="MobiDB-lite"/>
    </source>
</evidence>
<reference evidence="3" key="1">
    <citation type="submission" date="2020-08" db="EMBL/GenBank/DDBJ databases">
        <title>Multicomponent nature underlies the extraordinary mechanical properties of spider dragline silk.</title>
        <authorList>
            <person name="Kono N."/>
            <person name="Nakamura H."/>
            <person name="Mori M."/>
            <person name="Yoshida Y."/>
            <person name="Ohtoshi R."/>
            <person name="Malay A.D."/>
            <person name="Moran D.A.P."/>
            <person name="Tomita M."/>
            <person name="Numata K."/>
            <person name="Arakawa K."/>
        </authorList>
    </citation>
    <scope>NUCLEOTIDE SEQUENCE</scope>
</reference>